<feature type="transmembrane region" description="Helical" evidence="8">
    <location>
        <begin position="125"/>
        <end position="150"/>
    </location>
</feature>
<evidence type="ECO:0000256" key="7">
    <source>
        <dbReference type="ARBA" id="ARBA00023136"/>
    </source>
</evidence>
<feature type="transmembrane region" description="Helical" evidence="8">
    <location>
        <begin position="162"/>
        <end position="180"/>
    </location>
</feature>
<keyword evidence="5" id="KW-0378">Hydrolase</keyword>
<dbReference type="RefSeq" id="WP_200063744.1">
    <property type="nucleotide sequence ID" value="NZ_JAEHFW010000001.1"/>
</dbReference>
<keyword evidence="10" id="KW-1185">Reference proteome</keyword>
<evidence type="ECO:0000313" key="9">
    <source>
        <dbReference type="EMBL" id="MBK0378186.1"/>
    </source>
</evidence>
<keyword evidence="2" id="KW-1003">Cell membrane</keyword>
<keyword evidence="3" id="KW-0645">Protease</keyword>
<feature type="transmembrane region" description="Helical" evidence="8">
    <location>
        <begin position="94"/>
        <end position="119"/>
    </location>
</feature>
<evidence type="ECO:0000256" key="4">
    <source>
        <dbReference type="ARBA" id="ARBA00022692"/>
    </source>
</evidence>
<dbReference type="NCBIfam" id="NF046083">
    <property type="entry name" value="exosort_XrtY"/>
    <property type="match status" value="1"/>
</dbReference>
<proteinExistence type="predicted"/>
<evidence type="ECO:0000256" key="1">
    <source>
        <dbReference type="ARBA" id="ARBA00004651"/>
    </source>
</evidence>
<dbReference type="NCBIfam" id="TIGR04178">
    <property type="entry name" value="exo_archaeo"/>
    <property type="match status" value="1"/>
</dbReference>
<feature type="transmembrane region" description="Helical" evidence="8">
    <location>
        <begin position="60"/>
        <end position="82"/>
    </location>
</feature>
<dbReference type="GO" id="GO:0008233">
    <property type="term" value="F:peptidase activity"/>
    <property type="evidence" value="ECO:0007669"/>
    <property type="project" value="UniProtKB-KW"/>
</dbReference>
<protein>
    <recommendedName>
        <fullName evidence="11">Exosortase/archaeosortase family protein</fullName>
    </recommendedName>
</protein>
<reference evidence="9" key="1">
    <citation type="submission" date="2020-12" db="EMBL/GenBank/DDBJ databases">
        <title>Bacterial novel species Mucilaginibacter sp. SD-g isolated from soil.</title>
        <authorList>
            <person name="Jung H.-Y."/>
        </authorList>
    </citation>
    <scope>NUCLEOTIDE SEQUENCE</scope>
    <source>
        <strain evidence="9">SD-g</strain>
    </source>
</reference>
<dbReference type="InterPro" id="IPR019127">
    <property type="entry name" value="Exosortase"/>
</dbReference>
<evidence type="ECO:0000256" key="3">
    <source>
        <dbReference type="ARBA" id="ARBA00022670"/>
    </source>
</evidence>
<keyword evidence="6 8" id="KW-1133">Transmembrane helix</keyword>
<name>A0A934ULT4_9SPHI</name>
<evidence type="ECO:0000256" key="6">
    <source>
        <dbReference type="ARBA" id="ARBA00022989"/>
    </source>
</evidence>
<dbReference type="AlphaFoldDB" id="A0A934ULT4"/>
<dbReference type="GO" id="GO:0006508">
    <property type="term" value="P:proteolysis"/>
    <property type="evidence" value="ECO:0007669"/>
    <property type="project" value="UniProtKB-KW"/>
</dbReference>
<gene>
    <name evidence="9" type="ORF">I5M19_02650</name>
</gene>
<dbReference type="Pfam" id="PF09721">
    <property type="entry name" value="Exosortase_EpsH"/>
    <property type="match status" value="1"/>
</dbReference>
<evidence type="ECO:0000256" key="8">
    <source>
        <dbReference type="SAM" id="Phobius"/>
    </source>
</evidence>
<evidence type="ECO:0000256" key="2">
    <source>
        <dbReference type="ARBA" id="ARBA00022475"/>
    </source>
</evidence>
<organism evidence="9 10">
    <name type="scientific">Mucilaginibacter segetis</name>
    <dbReference type="NCBI Taxonomy" id="2793071"/>
    <lineage>
        <taxon>Bacteria</taxon>
        <taxon>Pseudomonadati</taxon>
        <taxon>Bacteroidota</taxon>
        <taxon>Sphingobacteriia</taxon>
        <taxon>Sphingobacteriales</taxon>
        <taxon>Sphingobacteriaceae</taxon>
        <taxon>Mucilaginibacter</taxon>
    </lineage>
</organism>
<dbReference type="InterPro" id="IPR026392">
    <property type="entry name" value="Exo/Archaeosortase_dom"/>
</dbReference>
<dbReference type="EMBL" id="JAEHFW010000001">
    <property type="protein sequence ID" value="MBK0378186.1"/>
    <property type="molecule type" value="Genomic_DNA"/>
</dbReference>
<keyword evidence="4 8" id="KW-0812">Transmembrane</keyword>
<evidence type="ECO:0000313" key="10">
    <source>
        <dbReference type="Proteomes" id="UP000613193"/>
    </source>
</evidence>
<dbReference type="Proteomes" id="UP000613193">
    <property type="component" value="Unassembled WGS sequence"/>
</dbReference>
<feature type="transmembrane region" description="Helical" evidence="8">
    <location>
        <begin position="20"/>
        <end position="40"/>
    </location>
</feature>
<evidence type="ECO:0000256" key="5">
    <source>
        <dbReference type="ARBA" id="ARBA00022801"/>
    </source>
</evidence>
<sequence>MKLLSNVKSYLNQNIAIKFAITFIGLFLIFYYFNVYFFGLTSVGNHYNSFLDQHLNYISWLRWLLLNTSAGILNFIGFAAIVNKYELLVSGHGAIRLIYTCLGLGVMSFFVAFVIAYPKKLKSKLIFLITGLLTIQLLNIIRLMLIALYWNRDRERVIDHHTIFNLFIYIIIAVALYFWVNSKSNSPHASN</sequence>
<comment type="subcellular location">
    <subcellularLocation>
        <location evidence="1">Cell membrane</location>
        <topology evidence="1">Multi-pass membrane protein</topology>
    </subcellularLocation>
</comment>
<evidence type="ECO:0008006" key="11">
    <source>
        <dbReference type="Google" id="ProtNLM"/>
    </source>
</evidence>
<dbReference type="GO" id="GO:0005886">
    <property type="term" value="C:plasma membrane"/>
    <property type="evidence" value="ECO:0007669"/>
    <property type="project" value="UniProtKB-SubCell"/>
</dbReference>
<accession>A0A934ULT4</accession>
<keyword evidence="7 8" id="KW-0472">Membrane</keyword>
<comment type="caution">
    <text evidence="9">The sequence shown here is derived from an EMBL/GenBank/DDBJ whole genome shotgun (WGS) entry which is preliminary data.</text>
</comment>